<sequence length="231" mass="24270">MKKILTASALAIATLSVSPILSAPAIAQAKAIAVADVRVAAARSNAFTTATQQIETTYKAQIDQQQSRGQTLQAEMNVLIAKYNEEAKKTPQNQAALQAAAKAVQDKRQAANAEISRIGAPVDLAIAYVEDQISVRMNEAIRAAMTARKIDLLLNPDAVLARENNVDITDAVVAELNKILPNVSITPPAGYEPGQLVQQRNQQAMEAARAAQGGAAAPAAPAPTGTQPTTR</sequence>
<feature type="chain" id="PRO_5016089753" evidence="2">
    <location>
        <begin position="23"/>
        <end position="231"/>
    </location>
</feature>
<dbReference type="Proteomes" id="UP000248597">
    <property type="component" value="Unassembled WGS sequence"/>
</dbReference>
<keyword evidence="2" id="KW-0732">Signal</keyword>
<feature type="compositionally biased region" description="Low complexity" evidence="1">
    <location>
        <begin position="207"/>
        <end position="231"/>
    </location>
</feature>
<dbReference type="Pfam" id="PF03938">
    <property type="entry name" value="OmpH"/>
    <property type="match status" value="1"/>
</dbReference>
<gene>
    <name evidence="3" type="ORF">DI569_15835</name>
</gene>
<evidence type="ECO:0000256" key="1">
    <source>
        <dbReference type="SAM" id="MobiDB-lite"/>
    </source>
</evidence>
<evidence type="ECO:0000313" key="4">
    <source>
        <dbReference type="Proteomes" id="UP000248597"/>
    </source>
</evidence>
<feature type="signal peptide" evidence="2">
    <location>
        <begin position="1"/>
        <end position="22"/>
    </location>
</feature>
<dbReference type="GO" id="GO:0051082">
    <property type="term" value="F:unfolded protein binding"/>
    <property type="evidence" value="ECO:0007669"/>
    <property type="project" value="InterPro"/>
</dbReference>
<evidence type="ECO:0000256" key="2">
    <source>
        <dbReference type="SAM" id="SignalP"/>
    </source>
</evidence>
<organism evidence="3 4">
    <name type="scientific">Sphingopyxis macrogoltabida</name>
    <name type="common">Sphingomonas macrogoltabidus</name>
    <dbReference type="NCBI Taxonomy" id="33050"/>
    <lineage>
        <taxon>Bacteria</taxon>
        <taxon>Pseudomonadati</taxon>
        <taxon>Pseudomonadota</taxon>
        <taxon>Alphaproteobacteria</taxon>
        <taxon>Sphingomonadales</taxon>
        <taxon>Sphingomonadaceae</taxon>
        <taxon>Sphingopyxis</taxon>
    </lineage>
</organism>
<dbReference type="Gene3D" id="3.30.910.20">
    <property type="entry name" value="Skp domain"/>
    <property type="match status" value="1"/>
</dbReference>
<dbReference type="InterPro" id="IPR005632">
    <property type="entry name" value="Chaperone_Skp"/>
</dbReference>
<reference evidence="3 4" key="1">
    <citation type="submission" date="2017-08" db="EMBL/GenBank/DDBJ databases">
        <title>Infants hospitalized years apart are colonized by the same room-sourced microbial strains.</title>
        <authorList>
            <person name="Brooks B."/>
            <person name="Olm M.R."/>
            <person name="Firek B.A."/>
            <person name="Baker R."/>
            <person name="Thomas B.C."/>
            <person name="Morowitz M.J."/>
            <person name="Banfield J.F."/>
        </authorList>
    </citation>
    <scope>NUCLEOTIDE SEQUENCE [LARGE SCALE GENOMIC DNA]</scope>
    <source>
        <strain evidence="3">S2_005_003_R2_47</strain>
    </source>
</reference>
<dbReference type="SMART" id="SM00935">
    <property type="entry name" value="OmpH"/>
    <property type="match status" value="1"/>
</dbReference>
<evidence type="ECO:0000313" key="3">
    <source>
        <dbReference type="EMBL" id="PZQ20346.1"/>
    </source>
</evidence>
<dbReference type="EMBL" id="QFPJ01000066">
    <property type="protein sequence ID" value="PZQ20346.1"/>
    <property type="molecule type" value="Genomic_DNA"/>
</dbReference>
<dbReference type="SUPFAM" id="SSF111384">
    <property type="entry name" value="OmpH-like"/>
    <property type="match status" value="1"/>
</dbReference>
<accession>A0A2W5KTM3</accession>
<feature type="region of interest" description="Disordered" evidence="1">
    <location>
        <begin position="198"/>
        <end position="231"/>
    </location>
</feature>
<comment type="caution">
    <text evidence="3">The sequence shown here is derived from an EMBL/GenBank/DDBJ whole genome shotgun (WGS) entry which is preliminary data.</text>
</comment>
<dbReference type="InterPro" id="IPR024930">
    <property type="entry name" value="Skp_dom_sf"/>
</dbReference>
<dbReference type="AlphaFoldDB" id="A0A2W5KTM3"/>
<protein>
    <submittedName>
        <fullName evidence="3">Outer membrane chaperone Skp</fullName>
    </submittedName>
</protein>
<proteinExistence type="predicted"/>
<name>A0A2W5KTM3_SPHMC</name>